<dbReference type="Proteomes" id="UP000562027">
    <property type="component" value="Unassembled WGS sequence"/>
</dbReference>
<gene>
    <name evidence="1" type="ORF">HNP55_003959</name>
</gene>
<proteinExistence type="predicted"/>
<dbReference type="AlphaFoldDB" id="A0A840LHB2"/>
<name>A0A840LHB2_9BURK</name>
<dbReference type="EMBL" id="JACHLP010000009">
    <property type="protein sequence ID" value="MBB4845409.1"/>
    <property type="molecule type" value="Genomic_DNA"/>
</dbReference>
<keyword evidence="2" id="KW-1185">Reference proteome</keyword>
<evidence type="ECO:0000313" key="2">
    <source>
        <dbReference type="Proteomes" id="UP000562027"/>
    </source>
</evidence>
<comment type="caution">
    <text evidence="1">The sequence shown here is derived from an EMBL/GenBank/DDBJ whole genome shotgun (WGS) entry which is preliminary data.</text>
</comment>
<reference evidence="1 2" key="1">
    <citation type="submission" date="2020-08" db="EMBL/GenBank/DDBJ databases">
        <title>Functional genomics of gut bacteria from endangered species of beetles.</title>
        <authorList>
            <person name="Carlos-Shanley C."/>
        </authorList>
    </citation>
    <scope>NUCLEOTIDE SEQUENCE [LARGE SCALE GENOMIC DNA]</scope>
    <source>
        <strain evidence="1 2">S00239</strain>
    </source>
</reference>
<evidence type="ECO:0000313" key="1">
    <source>
        <dbReference type="EMBL" id="MBB4845409.1"/>
    </source>
</evidence>
<organism evidence="1 2">
    <name type="scientific">Roseateles oligotrophus</name>
    <dbReference type="NCBI Taxonomy" id="1769250"/>
    <lineage>
        <taxon>Bacteria</taxon>
        <taxon>Pseudomonadati</taxon>
        <taxon>Pseudomonadota</taxon>
        <taxon>Betaproteobacteria</taxon>
        <taxon>Burkholderiales</taxon>
        <taxon>Sphaerotilaceae</taxon>
        <taxon>Roseateles</taxon>
    </lineage>
</organism>
<sequence>MDLAEVAGMFRGKVALKTDAEIEAALVRDMRRRWRDRE</sequence>
<protein>
    <submittedName>
        <fullName evidence="1">Uncharacterized protein</fullName>
    </submittedName>
</protein>
<accession>A0A840LHB2</accession>